<dbReference type="PANTHER" id="PTHR42897:SF2">
    <property type="entry name" value="PYRUVATE SYNTHASE SUBUNIT PORB"/>
    <property type="match status" value="1"/>
</dbReference>
<sequence>MSPCPPGWKSLPEETIKLAKLAVTTCYFPIYEIENGEKYTINKVIKNPKPVKEFLERQGRFRHLTEELIEKIQKNVIDSYNELLKKAGIDLEVHVKE</sequence>
<dbReference type="Gene3D" id="3.40.50.970">
    <property type="match status" value="1"/>
</dbReference>
<dbReference type="SUPFAM" id="SSF52518">
    <property type="entry name" value="Thiamin diphosphate-binding fold (THDP-binding)"/>
    <property type="match status" value="1"/>
</dbReference>
<dbReference type="PANTHER" id="PTHR42897">
    <property type="entry name" value="PYRUVATE SYNTHASE SUBUNIT PORB"/>
    <property type="match status" value="1"/>
</dbReference>
<evidence type="ECO:0000256" key="1">
    <source>
        <dbReference type="ARBA" id="ARBA00023002"/>
    </source>
</evidence>
<evidence type="ECO:0000313" key="2">
    <source>
        <dbReference type="EMBL" id="GAI75750.1"/>
    </source>
</evidence>
<dbReference type="EMBL" id="BARW01011706">
    <property type="protein sequence ID" value="GAI75750.1"/>
    <property type="molecule type" value="Genomic_DNA"/>
</dbReference>
<name>X1SK47_9ZZZZ</name>
<accession>X1SK47</accession>
<proteinExistence type="predicted"/>
<organism evidence="2">
    <name type="scientific">marine sediment metagenome</name>
    <dbReference type="NCBI Taxonomy" id="412755"/>
    <lineage>
        <taxon>unclassified sequences</taxon>
        <taxon>metagenomes</taxon>
        <taxon>ecological metagenomes</taxon>
    </lineage>
</organism>
<reference evidence="2" key="1">
    <citation type="journal article" date="2014" name="Front. Microbiol.">
        <title>High frequency of phylogenetically diverse reductive dehalogenase-homologous genes in deep subseafloor sedimentary metagenomes.</title>
        <authorList>
            <person name="Kawai M."/>
            <person name="Futagami T."/>
            <person name="Toyoda A."/>
            <person name="Takaki Y."/>
            <person name="Nishi S."/>
            <person name="Hori S."/>
            <person name="Arai W."/>
            <person name="Tsubouchi T."/>
            <person name="Morono Y."/>
            <person name="Uchiyama I."/>
            <person name="Ito T."/>
            <person name="Fujiyama A."/>
            <person name="Inagaki F."/>
            <person name="Takami H."/>
        </authorList>
    </citation>
    <scope>NUCLEOTIDE SEQUENCE</scope>
    <source>
        <strain evidence="2">Expedition CK06-06</strain>
    </source>
</reference>
<dbReference type="InterPro" id="IPR051479">
    <property type="entry name" value="PorB-like"/>
</dbReference>
<keyword evidence="1" id="KW-0560">Oxidoreductase</keyword>
<dbReference type="AlphaFoldDB" id="X1SK47"/>
<comment type="caution">
    <text evidence="2">The sequence shown here is derived from an EMBL/GenBank/DDBJ whole genome shotgun (WGS) entry which is preliminary data.</text>
</comment>
<protein>
    <recommendedName>
        <fullName evidence="3">Thiamine pyrophosphate enzyme TPP-binding domain-containing protein</fullName>
    </recommendedName>
</protein>
<dbReference type="GO" id="GO:0016491">
    <property type="term" value="F:oxidoreductase activity"/>
    <property type="evidence" value="ECO:0007669"/>
    <property type="project" value="UniProtKB-KW"/>
</dbReference>
<dbReference type="InterPro" id="IPR029061">
    <property type="entry name" value="THDP-binding"/>
</dbReference>
<evidence type="ECO:0008006" key="3">
    <source>
        <dbReference type="Google" id="ProtNLM"/>
    </source>
</evidence>
<gene>
    <name evidence="2" type="ORF">S12H4_22450</name>
</gene>